<feature type="compositionally biased region" description="Basic and acidic residues" evidence="1">
    <location>
        <begin position="1"/>
        <end position="10"/>
    </location>
</feature>
<feature type="compositionally biased region" description="Basic and acidic residues" evidence="1">
    <location>
        <begin position="93"/>
        <end position="108"/>
    </location>
</feature>
<evidence type="ECO:0000256" key="1">
    <source>
        <dbReference type="SAM" id="MobiDB-lite"/>
    </source>
</evidence>
<feature type="compositionally biased region" description="Low complexity" evidence="1">
    <location>
        <begin position="214"/>
        <end position="223"/>
    </location>
</feature>
<sequence length="267" mass="29444">MVKKRDHEAQSDDDMPAWMVNHMCDDEKSSEDHHGHHHHHKKHHGKGHGEHRSDHHHQKKHHGTEHNSHHEDDHHHHRHRSKTGSHGSSNSGEDGRKHHLEQEEKNEQVKGTSLETDRIIPTCSPPPELSLGKHNKKDSTIETMSTSSSTGEEMAFIGPVVPPNSPRKQQGATEAPGKPQSEFFKILVSRRSGGEEHAGQALSPTHKAMPCPKSPSTSLSAAPTPRPGPDAAALSHDGHGHKVDGSMRSPPQTVGKEREKGMPSLML</sequence>
<dbReference type="AlphaFoldDB" id="A0A7S4P0Q8"/>
<accession>A0A7S4P0Q8</accession>
<gene>
    <name evidence="2" type="ORF">GTHE00462_LOCUS26626</name>
</gene>
<feature type="compositionally biased region" description="Basic and acidic residues" evidence="1">
    <location>
        <begin position="64"/>
        <end position="74"/>
    </location>
</feature>
<feature type="region of interest" description="Disordered" evidence="1">
    <location>
        <begin position="1"/>
        <end position="267"/>
    </location>
</feature>
<evidence type="ECO:0000313" key="2">
    <source>
        <dbReference type="EMBL" id="CAE2319995.1"/>
    </source>
</evidence>
<feature type="compositionally biased region" description="Low complexity" evidence="1">
    <location>
        <begin position="141"/>
        <end position="153"/>
    </location>
</feature>
<protein>
    <submittedName>
        <fullName evidence="2">Uncharacterized protein</fullName>
    </submittedName>
</protein>
<reference evidence="2" key="1">
    <citation type="submission" date="2021-01" db="EMBL/GenBank/DDBJ databases">
        <authorList>
            <person name="Corre E."/>
            <person name="Pelletier E."/>
            <person name="Niang G."/>
            <person name="Scheremetjew M."/>
            <person name="Finn R."/>
            <person name="Kale V."/>
            <person name="Holt S."/>
            <person name="Cochrane G."/>
            <person name="Meng A."/>
            <person name="Brown T."/>
            <person name="Cohen L."/>
        </authorList>
    </citation>
    <scope>NUCLEOTIDE SEQUENCE</scope>
    <source>
        <strain evidence="2">CCMP 2712</strain>
    </source>
</reference>
<organism evidence="2">
    <name type="scientific">Guillardia theta</name>
    <name type="common">Cryptophyte</name>
    <name type="synonym">Cryptomonas phi</name>
    <dbReference type="NCBI Taxonomy" id="55529"/>
    <lineage>
        <taxon>Eukaryota</taxon>
        <taxon>Cryptophyceae</taxon>
        <taxon>Pyrenomonadales</taxon>
        <taxon>Geminigeraceae</taxon>
        <taxon>Guillardia</taxon>
    </lineage>
</organism>
<feature type="compositionally biased region" description="Basic and acidic residues" evidence="1">
    <location>
        <begin position="23"/>
        <end position="34"/>
    </location>
</feature>
<feature type="compositionally biased region" description="Basic residues" evidence="1">
    <location>
        <begin position="35"/>
        <end position="46"/>
    </location>
</feature>
<feature type="compositionally biased region" description="Basic residues" evidence="1">
    <location>
        <begin position="54"/>
        <end position="63"/>
    </location>
</feature>
<dbReference type="EMBL" id="HBKN01034144">
    <property type="protein sequence ID" value="CAE2319995.1"/>
    <property type="molecule type" value="Transcribed_RNA"/>
</dbReference>
<name>A0A7S4P0Q8_GUITH</name>
<proteinExistence type="predicted"/>
<feature type="compositionally biased region" description="Basic and acidic residues" evidence="1">
    <location>
        <begin position="236"/>
        <end position="245"/>
    </location>
</feature>